<protein>
    <submittedName>
        <fullName evidence="1">Uncharacterized protein</fullName>
    </submittedName>
</protein>
<proteinExistence type="predicted"/>
<reference evidence="1 2" key="1">
    <citation type="submission" date="2024-05" db="EMBL/GenBank/DDBJ databases">
        <title>Genome sequencing and assembly of Indian major carp, Cirrhinus mrigala (Hamilton, 1822).</title>
        <authorList>
            <person name="Mohindra V."/>
            <person name="Chowdhury L.M."/>
            <person name="Lal K."/>
            <person name="Jena J.K."/>
        </authorList>
    </citation>
    <scope>NUCLEOTIDE SEQUENCE [LARGE SCALE GENOMIC DNA]</scope>
    <source>
        <strain evidence="1">CM1030</strain>
        <tissue evidence="1">Blood</tissue>
    </source>
</reference>
<keyword evidence="2" id="KW-1185">Reference proteome</keyword>
<dbReference type="InterPro" id="IPR032675">
    <property type="entry name" value="LRR_dom_sf"/>
</dbReference>
<sequence length="54" mass="6085">MTDTAVKYLTRTGHFLKELDVSGCPLLTDRTPSFLLCSCLQLRSISMLYCKNIS</sequence>
<name>A0ABD0N079_CIRMR</name>
<dbReference type="AlphaFoldDB" id="A0ABD0N079"/>
<organism evidence="1 2">
    <name type="scientific">Cirrhinus mrigala</name>
    <name type="common">Mrigala</name>
    <dbReference type="NCBI Taxonomy" id="683832"/>
    <lineage>
        <taxon>Eukaryota</taxon>
        <taxon>Metazoa</taxon>
        <taxon>Chordata</taxon>
        <taxon>Craniata</taxon>
        <taxon>Vertebrata</taxon>
        <taxon>Euteleostomi</taxon>
        <taxon>Actinopterygii</taxon>
        <taxon>Neopterygii</taxon>
        <taxon>Teleostei</taxon>
        <taxon>Ostariophysi</taxon>
        <taxon>Cypriniformes</taxon>
        <taxon>Cyprinidae</taxon>
        <taxon>Labeoninae</taxon>
        <taxon>Labeonini</taxon>
        <taxon>Cirrhinus</taxon>
    </lineage>
</organism>
<dbReference type="EMBL" id="JAMKFB020000025">
    <property type="protein sequence ID" value="KAL0155170.1"/>
    <property type="molecule type" value="Genomic_DNA"/>
</dbReference>
<dbReference type="Proteomes" id="UP001529510">
    <property type="component" value="Unassembled WGS sequence"/>
</dbReference>
<accession>A0ABD0N079</accession>
<dbReference type="SUPFAM" id="SSF52047">
    <property type="entry name" value="RNI-like"/>
    <property type="match status" value="1"/>
</dbReference>
<dbReference type="Gene3D" id="3.80.10.10">
    <property type="entry name" value="Ribonuclease Inhibitor"/>
    <property type="match status" value="1"/>
</dbReference>
<evidence type="ECO:0000313" key="1">
    <source>
        <dbReference type="EMBL" id="KAL0155170.1"/>
    </source>
</evidence>
<gene>
    <name evidence="1" type="ORF">M9458_049433</name>
</gene>
<evidence type="ECO:0000313" key="2">
    <source>
        <dbReference type="Proteomes" id="UP001529510"/>
    </source>
</evidence>
<comment type="caution">
    <text evidence="1">The sequence shown here is derived from an EMBL/GenBank/DDBJ whole genome shotgun (WGS) entry which is preliminary data.</text>
</comment>
<feature type="non-terminal residue" evidence="1">
    <location>
        <position position="54"/>
    </location>
</feature>